<keyword evidence="3" id="KW-0408">Iron</keyword>
<dbReference type="Pfam" id="PF05721">
    <property type="entry name" value="PhyH"/>
    <property type="match status" value="1"/>
</dbReference>
<dbReference type="AlphaFoldDB" id="A0A7R9E550"/>
<evidence type="ECO:0000256" key="2">
    <source>
        <dbReference type="ARBA" id="ARBA00022723"/>
    </source>
</evidence>
<reference evidence="5" key="1">
    <citation type="submission" date="2020-11" db="EMBL/GenBank/DDBJ databases">
        <authorList>
            <person name="Tran Van P."/>
        </authorList>
    </citation>
    <scope>NUCLEOTIDE SEQUENCE</scope>
</reference>
<dbReference type="Gene3D" id="2.60.120.620">
    <property type="entry name" value="q2cbj1_9rhob like domain"/>
    <property type="match status" value="1"/>
</dbReference>
<dbReference type="GO" id="GO:0046872">
    <property type="term" value="F:metal ion binding"/>
    <property type="evidence" value="ECO:0007669"/>
    <property type="project" value="UniProtKB-KW"/>
</dbReference>
<organism evidence="5">
    <name type="scientific">Timema monikensis</name>
    <dbReference type="NCBI Taxonomy" id="170555"/>
    <lineage>
        <taxon>Eukaryota</taxon>
        <taxon>Metazoa</taxon>
        <taxon>Ecdysozoa</taxon>
        <taxon>Arthropoda</taxon>
        <taxon>Hexapoda</taxon>
        <taxon>Insecta</taxon>
        <taxon>Pterygota</taxon>
        <taxon>Neoptera</taxon>
        <taxon>Polyneoptera</taxon>
        <taxon>Phasmatodea</taxon>
        <taxon>Timematodea</taxon>
        <taxon>Timematoidea</taxon>
        <taxon>Timematidae</taxon>
        <taxon>Timema</taxon>
    </lineage>
</organism>
<dbReference type="PANTHER" id="PTHR20883:SF15">
    <property type="entry name" value="PHYTANOYL-COA DIOXYGENASE DOMAIN-CONTAINING PROTEIN 1"/>
    <property type="match status" value="1"/>
</dbReference>
<evidence type="ECO:0000313" key="5">
    <source>
        <dbReference type="EMBL" id="CAD7427631.1"/>
    </source>
</evidence>
<comment type="cofactor">
    <cofactor evidence="1">
        <name>Fe cation</name>
        <dbReference type="ChEBI" id="CHEBI:24875"/>
    </cofactor>
</comment>
<sequence length="457" mass="50626">MGGVAGWARTRGGVVGRAGTMGGVVGWAETMGGVVGMRLLTCVRWRASSTVSSSALQFYLSLLQFIFSARVLKTSKIKNTRMMETMSRINDRDETRTGRPCSCVSSPTPTLITSGIRSDDIKQLLLPRCAVIGAPGIAATVTQRPTWAMQLVFAAGGFLTDGYVVLDDFLTEMEVAELQRAGEQLTKDIPEESKRAVFSTTHSQQSKDKYFLDSADKVSYFFEASALNDKGELQVEPQVALNKVGHALHWLHPTFKKLTFSEKVKEACFQLGFEDPSVTQSMYIYKNPGLGSEAVVPHQDATFLHTEPVYLVGFWIALEDATLENGCLWFAPGSHRSGVHRRFVRNPDHNSTELLVFTAPPPCYPTSNFTPVPVKKGKETIFHTLQNYCESLIVKQRSNGTCILIHGLVVHRSDPNKSSKSRHAYTFHVIDSKNATYSSENWLQLKPGESFPSLYKN</sequence>
<evidence type="ECO:0008006" key="6">
    <source>
        <dbReference type="Google" id="ProtNLM"/>
    </source>
</evidence>
<dbReference type="InterPro" id="IPR008775">
    <property type="entry name" value="Phytyl_CoA_dOase-like"/>
</dbReference>
<evidence type="ECO:0000256" key="4">
    <source>
        <dbReference type="ARBA" id="ARBA00038356"/>
    </source>
</evidence>
<name>A0A7R9E550_9NEOP</name>
<accession>A0A7R9E550</accession>
<dbReference type="EMBL" id="OB793503">
    <property type="protein sequence ID" value="CAD7427631.1"/>
    <property type="molecule type" value="Genomic_DNA"/>
</dbReference>
<dbReference type="PANTHER" id="PTHR20883">
    <property type="entry name" value="PHYTANOYL-COA DIOXYGENASE DOMAIN CONTAINING 1"/>
    <property type="match status" value="1"/>
</dbReference>
<protein>
    <recommendedName>
        <fullName evidence="6">Phytanoyl-CoA dioxygenase</fullName>
    </recommendedName>
</protein>
<proteinExistence type="inferred from homology"/>
<evidence type="ECO:0000256" key="1">
    <source>
        <dbReference type="ARBA" id="ARBA00001962"/>
    </source>
</evidence>
<evidence type="ECO:0000256" key="3">
    <source>
        <dbReference type="ARBA" id="ARBA00023004"/>
    </source>
</evidence>
<keyword evidence="2" id="KW-0479">Metal-binding</keyword>
<gene>
    <name evidence="5" type="ORF">TMSB3V08_LOCUS4464</name>
</gene>
<comment type="similarity">
    <text evidence="4">Belongs to the PhyH family. PHYHD1 subfamily.</text>
</comment>
<dbReference type="SUPFAM" id="SSF51197">
    <property type="entry name" value="Clavaminate synthase-like"/>
    <property type="match status" value="2"/>
</dbReference>